<organism evidence="3 4">
    <name type="scientific">Ancylobacter amanitiformis</name>
    <dbReference type="NCBI Taxonomy" id="217069"/>
    <lineage>
        <taxon>Bacteria</taxon>
        <taxon>Pseudomonadati</taxon>
        <taxon>Pseudomonadota</taxon>
        <taxon>Alphaproteobacteria</taxon>
        <taxon>Hyphomicrobiales</taxon>
        <taxon>Xanthobacteraceae</taxon>
        <taxon>Ancylobacter</taxon>
    </lineage>
</organism>
<dbReference type="EMBL" id="JAUSVR010000006">
    <property type="protein sequence ID" value="MDQ0511286.1"/>
    <property type="molecule type" value="Genomic_DNA"/>
</dbReference>
<feature type="region of interest" description="Disordered" evidence="1">
    <location>
        <begin position="1"/>
        <end position="32"/>
    </location>
</feature>
<dbReference type="Gene3D" id="2.40.50.90">
    <property type="match status" value="1"/>
</dbReference>
<feature type="domain" description="TNase-like" evidence="2">
    <location>
        <begin position="133"/>
        <end position="201"/>
    </location>
</feature>
<evidence type="ECO:0000259" key="2">
    <source>
        <dbReference type="Pfam" id="PF00565"/>
    </source>
</evidence>
<reference evidence="3 4" key="1">
    <citation type="submission" date="2023-07" db="EMBL/GenBank/DDBJ databases">
        <title>Genomic Encyclopedia of Type Strains, Phase IV (KMG-IV): sequencing the most valuable type-strain genomes for metagenomic binning, comparative biology and taxonomic classification.</title>
        <authorList>
            <person name="Goeker M."/>
        </authorList>
    </citation>
    <scope>NUCLEOTIDE SEQUENCE [LARGE SCALE GENOMIC DNA]</scope>
    <source>
        <strain evidence="3 4">DSM 15561</strain>
    </source>
</reference>
<name>A0ABU0LRH4_9HYPH</name>
<dbReference type="InterPro" id="IPR016071">
    <property type="entry name" value="Staphylococal_nuclease_OB-fold"/>
</dbReference>
<protein>
    <recommendedName>
        <fullName evidence="2">TNase-like domain-containing protein</fullName>
    </recommendedName>
</protein>
<dbReference type="SUPFAM" id="SSF50199">
    <property type="entry name" value="Staphylococcal nuclease"/>
    <property type="match status" value="1"/>
</dbReference>
<feature type="compositionally biased region" description="Basic and acidic residues" evidence="1">
    <location>
        <begin position="13"/>
        <end position="30"/>
    </location>
</feature>
<proteinExistence type="predicted"/>
<keyword evidence="4" id="KW-1185">Reference proteome</keyword>
<evidence type="ECO:0000313" key="3">
    <source>
        <dbReference type="EMBL" id="MDQ0511286.1"/>
    </source>
</evidence>
<comment type="caution">
    <text evidence="3">The sequence shown here is derived from an EMBL/GenBank/DDBJ whole genome shotgun (WGS) entry which is preliminary data.</text>
</comment>
<sequence length="313" mass="32825">MSPWQAAAGPRASEAHERPPARRWRRDAATSRRGLPSARAGLAGVLATFLAAVLMLGAPARAAKGEAASCPAAFGAPVAVTAIDRFGDIVLADGTVVALAGLAVEDGEAALAARRASLAAQLGGREVTLAGPAATDRYGRRRALLRLAAPREEDGADATVQVALLRQGLALARPEAGFLGCMNELRAAEAPARRAKRGLWAGLPLPARDEKTVTAKAGRFTILAGRVLSVGNGRRVDYLNFGPVWRQDTTVRLEKPVRVALERAGLSLEALAGRAVAVRGVVFEADGPAIDVRWIEQIEFIDGRMGQGQAGNW</sequence>
<evidence type="ECO:0000313" key="4">
    <source>
        <dbReference type="Proteomes" id="UP001235094"/>
    </source>
</evidence>
<dbReference type="InterPro" id="IPR035437">
    <property type="entry name" value="SNase_OB-fold_sf"/>
</dbReference>
<dbReference type="Pfam" id="PF00565">
    <property type="entry name" value="SNase"/>
    <property type="match status" value="1"/>
</dbReference>
<accession>A0ABU0LRH4</accession>
<gene>
    <name evidence="3" type="ORF">QOZ99_002183</name>
</gene>
<dbReference type="Proteomes" id="UP001235094">
    <property type="component" value="Unassembled WGS sequence"/>
</dbReference>
<dbReference type="RefSeq" id="WP_306889987.1">
    <property type="nucleotide sequence ID" value="NZ_JAUSVR010000006.1"/>
</dbReference>
<evidence type="ECO:0000256" key="1">
    <source>
        <dbReference type="SAM" id="MobiDB-lite"/>
    </source>
</evidence>